<dbReference type="HOGENOM" id="CLU_006410_3_2_1"/>
<evidence type="ECO:0000313" key="4">
    <source>
        <dbReference type="Proteomes" id="UP000027265"/>
    </source>
</evidence>
<gene>
    <name evidence="3" type="ORF">JAAARDRAFT_33384</name>
</gene>
<feature type="compositionally biased region" description="Basic and acidic residues" evidence="1">
    <location>
        <begin position="748"/>
        <end position="759"/>
    </location>
</feature>
<dbReference type="Pfam" id="PF17667">
    <property type="entry name" value="Pkinase_fungal"/>
    <property type="match status" value="1"/>
</dbReference>
<organism evidence="3 4">
    <name type="scientific">Jaapia argillacea MUCL 33604</name>
    <dbReference type="NCBI Taxonomy" id="933084"/>
    <lineage>
        <taxon>Eukaryota</taxon>
        <taxon>Fungi</taxon>
        <taxon>Dikarya</taxon>
        <taxon>Basidiomycota</taxon>
        <taxon>Agaricomycotina</taxon>
        <taxon>Agaricomycetes</taxon>
        <taxon>Agaricomycetidae</taxon>
        <taxon>Jaapiales</taxon>
        <taxon>Jaapiaceae</taxon>
        <taxon>Jaapia</taxon>
    </lineage>
</organism>
<name>A0A067Q8H0_9AGAM</name>
<sequence length="767" mass="86027">MRLHFVPVTVEAFLAEWFPPPAGVSDESIPDFHGAFTTMVANVAEEQMYKAFIKCVEARGLCPNLTLRETPHRAESSDPKGIKVDLCVFEESHVYGAGKENTQDWGNQVMHGEFKNLKGATSGDPFDDTRATAPPKPDDPFSPFESGALSRRDARGQIVSYAAELALRQHRVFFFTFMILGFEARLIRWDRAGTIVTNRFNYQTRPELAIFLWRFSQLSPLDRGYDPTATRISFEDPLVKQAITNQLDERKDYVRKMFQEDIREGWPLYQLTVGRAADTGPSTTIDGQGPSTTIVKKFIVGRPHFRDGGVVGRATRGYVALNVETKEFVWLKDVWRIDGLHKEGDVIQEMNEANIPHVPTLVCHGDVEDQKTRTNTRWPHKDPPPNPMRGFTHYRLVVKEVGRPLAEFENGRDLVGILSDCLLAHQGAYEKLSILHRDVSDGNILIIPGSGRDEGEGIVNRGMLNDWDLCKKISKGKEGAGSVLARARDRTGTWAFMSAGLLQDGTKPALLQDDLESFFHVLLFNGVKFLKNNCQDVPGFISHFFESYSYQGEVCVGGQSKQTAFTANKLVYPVKAPALAFESTPLNTLITMLLGWFHTYYEVEDDRTKARQQLAAEQPDHPLSPTSASGPLLNLPEEEIRMLAAVKEFHAKTFAINEKLALVNLASHLRANEAFAACRKLQGWVDDKVADQSVYKTTGSGRGVKRGSQYTIGDGSPTGKLSKRSQSIFSSRPEAAVREEEEEDEEREQERERARARAPEEEEEEDE</sequence>
<dbReference type="Proteomes" id="UP000027265">
    <property type="component" value="Unassembled WGS sequence"/>
</dbReference>
<feature type="region of interest" description="Disordered" evidence="1">
    <location>
        <begin position="698"/>
        <end position="767"/>
    </location>
</feature>
<dbReference type="InterPro" id="IPR011009">
    <property type="entry name" value="Kinase-like_dom_sf"/>
</dbReference>
<keyword evidence="4" id="KW-1185">Reference proteome</keyword>
<evidence type="ECO:0000313" key="3">
    <source>
        <dbReference type="EMBL" id="KDQ59807.1"/>
    </source>
</evidence>
<reference evidence="4" key="1">
    <citation type="journal article" date="2014" name="Proc. Natl. Acad. Sci. U.S.A.">
        <title>Extensive sampling of basidiomycete genomes demonstrates inadequacy of the white-rot/brown-rot paradigm for wood decay fungi.</title>
        <authorList>
            <person name="Riley R."/>
            <person name="Salamov A.A."/>
            <person name="Brown D.W."/>
            <person name="Nagy L.G."/>
            <person name="Floudas D."/>
            <person name="Held B.W."/>
            <person name="Levasseur A."/>
            <person name="Lombard V."/>
            <person name="Morin E."/>
            <person name="Otillar R."/>
            <person name="Lindquist E.A."/>
            <person name="Sun H."/>
            <person name="LaButti K.M."/>
            <person name="Schmutz J."/>
            <person name="Jabbour D."/>
            <person name="Luo H."/>
            <person name="Baker S.E."/>
            <person name="Pisabarro A.G."/>
            <person name="Walton J.D."/>
            <person name="Blanchette R.A."/>
            <person name="Henrissat B."/>
            <person name="Martin F."/>
            <person name="Cullen D."/>
            <person name="Hibbett D.S."/>
            <person name="Grigoriev I.V."/>
        </authorList>
    </citation>
    <scope>NUCLEOTIDE SEQUENCE [LARGE SCALE GENOMIC DNA]</scope>
    <source>
        <strain evidence="4">MUCL 33604</strain>
    </source>
</reference>
<dbReference type="Gene3D" id="1.10.510.10">
    <property type="entry name" value="Transferase(Phosphotransferase) domain 1"/>
    <property type="match status" value="1"/>
</dbReference>
<dbReference type="PANTHER" id="PTHR38248:SF2">
    <property type="entry name" value="FUNK1 11"/>
    <property type="match status" value="1"/>
</dbReference>
<dbReference type="InterPro" id="IPR040976">
    <property type="entry name" value="Pkinase_fungal"/>
</dbReference>
<dbReference type="SUPFAM" id="SSF56112">
    <property type="entry name" value="Protein kinase-like (PK-like)"/>
    <property type="match status" value="1"/>
</dbReference>
<feature type="region of interest" description="Disordered" evidence="1">
    <location>
        <begin position="119"/>
        <end position="146"/>
    </location>
</feature>
<proteinExistence type="predicted"/>
<evidence type="ECO:0000259" key="2">
    <source>
        <dbReference type="Pfam" id="PF17667"/>
    </source>
</evidence>
<dbReference type="EMBL" id="KL197715">
    <property type="protein sequence ID" value="KDQ59807.1"/>
    <property type="molecule type" value="Genomic_DNA"/>
</dbReference>
<evidence type="ECO:0000256" key="1">
    <source>
        <dbReference type="SAM" id="MobiDB-lite"/>
    </source>
</evidence>
<feature type="domain" description="Fungal-type protein kinase" evidence="2">
    <location>
        <begin position="151"/>
        <end position="524"/>
    </location>
</feature>
<protein>
    <recommendedName>
        <fullName evidence="2">Fungal-type protein kinase domain-containing protein</fullName>
    </recommendedName>
</protein>
<dbReference type="OrthoDB" id="5592585at2759"/>
<dbReference type="PANTHER" id="PTHR38248">
    <property type="entry name" value="FUNK1 6"/>
    <property type="match status" value="1"/>
</dbReference>
<dbReference type="InParanoid" id="A0A067Q8H0"/>
<dbReference type="AlphaFoldDB" id="A0A067Q8H0"/>
<accession>A0A067Q8H0</accession>